<dbReference type="RefSeq" id="WP_121199526.1">
    <property type="nucleotide sequence ID" value="NZ_RBKU01000001.1"/>
</dbReference>
<organism evidence="2 3">
    <name type="scientific">Mucilaginibacter gracilis</name>
    <dbReference type="NCBI Taxonomy" id="423350"/>
    <lineage>
        <taxon>Bacteria</taxon>
        <taxon>Pseudomonadati</taxon>
        <taxon>Bacteroidota</taxon>
        <taxon>Sphingobacteriia</taxon>
        <taxon>Sphingobacteriales</taxon>
        <taxon>Sphingobacteriaceae</taxon>
        <taxon>Mucilaginibacter</taxon>
    </lineage>
</organism>
<gene>
    <name evidence="2" type="ORF">BDD43_4331</name>
</gene>
<feature type="compositionally biased region" description="Low complexity" evidence="1">
    <location>
        <begin position="17"/>
        <end position="26"/>
    </location>
</feature>
<evidence type="ECO:0000313" key="2">
    <source>
        <dbReference type="EMBL" id="RKR84104.1"/>
    </source>
</evidence>
<sequence>MRTLQKLLLGLASLTRSTTSSRADSAPQKDPNRPFKTGDKVKKQCFTRARFPGKPVEISEDFYYGTIVFMENKGYASVRFRHQRTPEMEMLSDLIHVPDDEWRYICVQ</sequence>
<comment type="caution">
    <text evidence="2">The sequence shown here is derived from an EMBL/GenBank/DDBJ whole genome shotgun (WGS) entry which is preliminary data.</text>
</comment>
<evidence type="ECO:0000256" key="1">
    <source>
        <dbReference type="SAM" id="MobiDB-lite"/>
    </source>
</evidence>
<dbReference type="AlphaFoldDB" id="A0A495J6V0"/>
<feature type="compositionally biased region" description="Basic and acidic residues" evidence="1">
    <location>
        <begin position="30"/>
        <end position="39"/>
    </location>
</feature>
<protein>
    <submittedName>
        <fullName evidence="2">Uncharacterized protein</fullName>
    </submittedName>
</protein>
<keyword evidence="3" id="KW-1185">Reference proteome</keyword>
<name>A0A495J6V0_9SPHI</name>
<accession>A0A495J6V0</accession>
<dbReference type="OrthoDB" id="9976336at2"/>
<dbReference type="EMBL" id="RBKU01000001">
    <property type="protein sequence ID" value="RKR84104.1"/>
    <property type="molecule type" value="Genomic_DNA"/>
</dbReference>
<evidence type="ECO:0000313" key="3">
    <source>
        <dbReference type="Proteomes" id="UP000268007"/>
    </source>
</evidence>
<dbReference type="Proteomes" id="UP000268007">
    <property type="component" value="Unassembled WGS sequence"/>
</dbReference>
<reference evidence="2 3" key="1">
    <citation type="submission" date="2018-10" db="EMBL/GenBank/DDBJ databases">
        <title>Genomic Encyclopedia of Archaeal and Bacterial Type Strains, Phase II (KMG-II): from individual species to whole genera.</title>
        <authorList>
            <person name="Goeker M."/>
        </authorList>
    </citation>
    <scope>NUCLEOTIDE SEQUENCE [LARGE SCALE GENOMIC DNA]</scope>
    <source>
        <strain evidence="2 3">DSM 18602</strain>
    </source>
</reference>
<feature type="region of interest" description="Disordered" evidence="1">
    <location>
        <begin position="17"/>
        <end position="39"/>
    </location>
</feature>
<proteinExistence type="predicted"/>